<comment type="caution">
    <text evidence="1">The sequence shown here is derived from an EMBL/GenBank/DDBJ whole genome shotgun (WGS) entry which is preliminary data.</text>
</comment>
<dbReference type="RefSeq" id="WP_139012945.1">
    <property type="nucleotide sequence ID" value="NZ_VBSN01000044.1"/>
</dbReference>
<dbReference type="Proteomes" id="UP000323994">
    <property type="component" value="Unassembled WGS sequence"/>
</dbReference>
<reference evidence="1 2" key="1">
    <citation type="submission" date="2019-05" db="EMBL/GenBank/DDBJ databases">
        <authorList>
            <person name="Qu J.-H."/>
        </authorList>
    </citation>
    <scope>NUCLEOTIDE SEQUENCE [LARGE SCALE GENOMIC DNA]</scope>
    <source>
        <strain evidence="1 2">NS28</strain>
    </source>
</reference>
<accession>A0A5M8QWP3</accession>
<dbReference type="EMBL" id="VBSN01000044">
    <property type="protein sequence ID" value="KAA6438833.1"/>
    <property type="molecule type" value="Genomic_DNA"/>
</dbReference>
<dbReference type="OrthoDB" id="7004327at2"/>
<protein>
    <submittedName>
        <fullName evidence="1">Uncharacterized protein</fullName>
    </submittedName>
</protein>
<proteinExistence type="predicted"/>
<evidence type="ECO:0000313" key="2">
    <source>
        <dbReference type="Proteomes" id="UP000323994"/>
    </source>
</evidence>
<evidence type="ECO:0000313" key="1">
    <source>
        <dbReference type="EMBL" id="KAA6438833.1"/>
    </source>
</evidence>
<organism evidence="1 2">
    <name type="scientific">Dyadobacter flavalbus</name>
    <dbReference type="NCBI Taxonomy" id="2579942"/>
    <lineage>
        <taxon>Bacteria</taxon>
        <taxon>Pseudomonadati</taxon>
        <taxon>Bacteroidota</taxon>
        <taxon>Cytophagia</taxon>
        <taxon>Cytophagales</taxon>
        <taxon>Spirosomataceae</taxon>
        <taxon>Dyadobacter</taxon>
    </lineage>
</organism>
<dbReference type="AlphaFoldDB" id="A0A5M8QWP3"/>
<gene>
    <name evidence="1" type="ORF">FEM33_15550</name>
</gene>
<sequence>MAQLPELDIKMKSEIRSGLDRARELLDSQILWKSHQVYTQSVLIEVLVNMKDLLIKADKLGNRICFTDDIYPDINPRIKIYDVHDLICNYRDAACHNDSFRRQYGDSVFSFNTIRGKGILFRSGEFSIGSNYQDEVAYNMGMNILYLKRHIERAFIEVEAFLSPLCQFR</sequence>
<name>A0A5M8QWP3_9BACT</name>
<keyword evidence="2" id="KW-1185">Reference proteome</keyword>